<dbReference type="AlphaFoldDB" id="A0A9J5WF55"/>
<name>A0A9J5WF55_SOLCO</name>
<dbReference type="EMBL" id="JACXVP010000012">
    <property type="protein sequence ID" value="KAG5573884.1"/>
    <property type="molecule type" value="Genomic_DNA"/>
</dbReference>
<proteinExistence type="predicted"/>
<evidence type="ECO:0000313" key="2">
    <source>
        <dbReference type="Proteomes" id="UP000824120"/>
    </source>
</evidence>
<dbReference type="Proteomes" id="UP000824120">
    <property type="component" value="Chromosome 12"/>
</dbReference>
<evidence type="ECO:0000313" key="1">
    <source>
        <dbReference type="EMBL" id="KAG5573884.1"/>
    </source>
</evidence>
<accession>A0A9J5WF55</accession>
<dbReference type="OrthoDB" id="10526227at2759"/>
<protein>
    <submittedName>
        <fullName evidence="1">Uncharacterized protein</fullName>
    </submittedName>
</protein>
<keyword evidence="2" id="KW-1185">Reference proteome</keyword>
<sequence length="99" mass="10978">MLYKVTLSLFILFIFLGGLLFPVAPTRMTTTEISRNLIQIDRFSCVRIIGAPGDCSPPALSRMDKTMIARDLRQTHAIISHRRIAVPPSVIPNNPGTSE</sequence>
<comment type="caution">
    <text evidence="1">The sequence shown here is derived from an EMBL/GenBank/DDBJ whole genome shotgun (WGS) entry which is preliminary data.</text>
</comment>
<reference evidence="1 2" key="1">
    <citation type="submission" date="2020-09" db="EMBL/GenBank/DDBJ databases">
        <title>De no assembly of potato wild relative species, Solanum commersonii.</title>
        <authorList>
            <person name="Cho K."/>
        </authorList>
    </citation>
    <scope>NUCLEOTIDE SEQUENCE [LARGE SCALE GENOMIC DNA]</scope>
    <source>
        <strain evidence="1">LZ3.2</strain>
        <tissue evidence="1">Leaf</tissue>
    </source>
</reference>
<gene>
    <name evidence="1" type="ORF">H5410_063650</name>
</gene>
<organism evidence="1 2">
    <name type="scientific">Solanum commersonii</name>
    <name type="common">Commerson's wild potato</name>
    <name type="synonym">Commerson's nightshade</name>
    <dbReference type="NCBI Taxonomy" id="4109"/>
    <lineage>
        <taxon>Eukaryota</taxon>
        <taxon>Viridiplantae</taxon>
        <taxon>Streptophyta</taxon>
        <taxon>Embryophyta</taxon>
        <taxon>Tracheophyta</taxon>
        <taxon>Spermatophyta</taxon>
        <taxon>Magnoliopsida</taxon>
        <taxon>eudicotyledons</taxon>
        <taxon>Gunneridae</taxon>
        <taxon>Pentapetalae</taxon>
        <taxon>asterids</taxon>
        <taxon>lamiids</taxon>
        <taxon>Solanales</taxon>
        <taxon>Solanaceae</taxon>
        <taxon>Solanoideae</taxon>
        <taxon>Solaneae</taxon>
        <taxon>Solanum</taxon>
    </lineage>
</organism>